<reference evidence="1 2" key="1">
    <citation type="journal article" date="2018" name="Proc. R. Soc. B">
        <title>A non-coding region near Follistatin controls head colour polymorphism in the Gouldian finch.</title>
        <authorList>
            <person name="Toomey M.B."/>
            <person name="Marques C.I."/>
            <person name="Andrade P."/>
            <person name="Araujo P.M."/>
            <person name="Sabatino S."/>
            <person name="Gazda M.A."/>
            <person name="Afonso S."/>
            <person name="Lopes R.J."/>
            <person name="Corbo J.C."/>
            <person name="Carneiro M."/>
        </authorList>
    </citation>
    <scope>NUCLEOTIDE SEQUENCE [LARGE SCALE GENOMIC DNA]</scope>
    <source>
        <strain evidence="1">Red01</strain>
        <tissue evidence="1">Muscle</tissue>
    </source>
</reference>
<name>A0A3L8SQH3_CHLGU</name>
<keyword evidence="2" id="KW-1185">Reference proteome</keyword>
<dbReference type="EMBL" id="QUSF01000011">
    <property type="protein sequence ID" value="RLW05350.1"/>
    <property type="molecule type" value="Genomic_DNA"/>
</dbReference>
<proteinExistence type="predicted"/>
<gene>
    <name evidence="1" type="ORF">DV515_00005287</name>
</gene>
<protein>
    <submittedName>
        <fullName evidence="1">Uncharacterized protein</fullName>
    </submittedName>
</protein>
<evidence type="ECO:0000313" key="1">
    <source>
        <dbReference type="EMBL" id="RLW05350.1"/>
    </source>
</evidence>
<organism evidence="1 2">
    <name type="scientific">Chloebia gouldiae</name>
    <name type="common">Gouldian finch</name>
    <name type="synonym">Erythrura gouldiae</name>
    <dbReference type="NCBI Taxonomy" id="44316"/>
    <lineage>
        <taxon>Eukaryota</taxon>
        <taxon>Metazoa</taxon>
        <taxon>Chordata</taxon>
        <taxon>Craniata</taxon>
        <taxon>Vertebrata</taxon>
        <taxon>Euteleostomi</taxon>
        <taxon>Archelosauria</taxon>
        <taxon>Archosauria</taxon>
        <taxon>Dinosauria</taxon>
        <taxon>Saurischia</taxon>
        <taxon>Theropoda</taxon>
        <taxon>Coelurosauria</taxon>
        <taxon>Aves</taxon>
        <taxon>Neognathae</taxon>
        <taxon>Neoaves</taxon>
        <taxon>Telluraves</taxon>
        <taxon>Australaves</taxon>
        <taxon>Passeriformes</taxon>
        <taxon>Passeroidea</taxon>
        <taxon>Passeridae</taxon>
        <taxon>Chloebia</taxon>
    </lineage>
</organism>
<dbReference type="Proteomes" id="UP000276834">
    <property type="component" value="Unassembled WGS sequence"/>
</dbReference>
<accession>A0A3L8SQH3</accession>
<comment type="caution">
    <text evidence="1">The sequence shown here is derived from an EMBL/GenBank/DDBJ whole genome shotgun (WGS) entry which is preliminary data.</text>
</comment>
<sequence>MDSEILNIMSHFEIDDVLFVRGRGIEEQRSVQSVMGRKTPVRKHWDQTDGSRVGYTWDPTPARAQVSSFCVDGSQISIHPLVCVDLLLKVNISIDFILPWTFGFGLKVLLIKDSTAMFLEGVRAYFPLYVYVQPPIAVTNGFTSVELPENIDIKKLSYVKE</sequence>
<evidence type="ECO:0000313" key="2">
    <source>
        <dbReference type="Proteomes" id="UP000276834"/>
    </source>
</evidence>
<dbReference type="AlphaFoldDB" id="A0A3L8SQH3"/>